<dbReference type="SUPFAM" id="SSF51556">
    <property type="entry name" value="Metallo-dependent hydrolases"/>
    <property type="match status" value="1"/>
</dbReference>
<dbReference type="GO" id="GO:0046872">
    <property type="term" value="F:metal ion binding"/>
    <property type="evidence" value="ECO:0007669"/>
    <property type="project" value="UniProtKB-KW"/>
</dbReference>
<reference evidence="5 6" key="1">
    <citation type="submission" date="2018-05" db="EMBL/GenBank/DDBJ databases">
        <title>Genomic Encyclopedia of Type Strains, Phase IV (KMG-IV): sequencing the most valuable type-strain genomes for metagenomic binning, comparative biology and taxonomic classification.</title>
        <authorList>
            <person name="Goeker M."/>
        </authorList>
    </citation>
    <scope>NUCLEOTIDE SEQUENCE [LARGE SCALE GENOMIC DNA]</scope>
    <source>
        <strain evidence="5 6">DSM 23606</strain>
    </source>
</reference>
<dbReference type="PROSITE" id="PS01090">
    <property type="entry name" value="TATD_2"/>
    <property type="match status" value="1"/>
</dbReference>
<dbReference type="AlphaFoldDB" id="A0A317MPL7"/>
<dbReference type="PANTHER" id="PTHR46124:SF3">
    <property type="entry name" value="HYDROLASE"/>
    <property type="match status" value="1"/>
</dbReference>
<dbReference type="Pfam" id="PF01026">
    <property type="entry name" value="TatD_DNase"/>
    <property type="match status" value="1"/>
</dbReference>
<dbReference type="PIRSF" id="PIRSF005902">
    <property type="entry name" value="DNase_TatD"/>
    <property type="match status" value="1"/>
</dbReference>
<dbReference type="Proteomes" id="UP000246569">
    <property type="component" value="Unassembled WGS sequence"/>
</dbReference>
<evidence type="ECO:0000256" key="4">
    <source>
        <dbReference type="PIRSR" id="PIRSR005902-1"/>
    </source>
</evidence>
<dbReference type="Gene3D" id="3.20.20.140">
    <property type="entry name" value="Metal-dependent hydrolases"/>
    <property type="match status" value="1"/>
</dbReference>
<feature type="binding site" evidence="4">
    <location>
        <position position="92"/>
    </location>
    <ligand>
        <name>a divalent metal cation</name>
        <dbReference type="ChEBI" id="CHEBI:60240"/>
        <label>1</label>
    </ligand>
</feature>
<evidence type="ECO:0000256" key="1">
    <source>
        <dbReference type="ARBA" id="ARBA00009275"/>
    </source>
</evidence>
<evidence type="ECO:0000256" key="2">
    <source>
        <dbReference type="ARBA" id="ARBA00022723"/>
    </source>
</evidence>
<protein>
    <submittedName>
        <fullName evidence="5">TatD DNase family protein</fullName>
    </submittedName>
</protein>
<accession>A0A317MPL7</accession>
<organism evidence="5 6">
    <name type="scientific">Plasticicumulans acidivorans</name>
    <dbReference type="NCBI Taxonomy" id="886464"/>
    <lineage>
        <taxon>Bacteria</taxon>
        <taxon>Pseudomonadati</taxon>
        <taxon>Pseudomonadota</taxon>
        <taxon>Gammaproteobacteria</taxon>
        <taxon>Candidatus Competibacteraceae</taxon>
        <taxon>Plasticicumulans</taxon>
    </lineage>
</organism>
<dbReference type="PANTHER" id="PTHR46124">
    <property type="entry name" value="D-AMINOACYL-TRNA DEACYLASE"/>
    <property type="match status" value="1"/>
</dbReference>
<dbReference type="CDD" id="cd01310">
    <property type="entry name" value="TatD_DNAse"/>
    <property type="match status" value="1"/>
</dbReference>
<name>A0A317MPL7_9GAMM</name>
<feature type="binding site" evidence="4">
    <location>
        <position position="6"/>
    </location>
    <ligand>
        <name>a divalent metal cation</name>
        <dbReference type="ChEBI" id="CHEBI:60240"/>
        <label>1</label>
    </ligand>
</feature>
<sequence length="258" mass="28279">MLIDTHSHFDAGEFDADRPAAYARARAAGVGQQVVPAVSYAGWPNLKAVVARYAGLHAAYGLHPCYLAEHRPEHLAALKQWIERERPVAVGECGLDLYIESLDPALQEQFFLAQLRLARDYELPVIVHARRAVDQVLKCIRRIGSLRGVVHSYAGSLDQARRLRQLGFLVSLGGPLAYPRAERLHRLARELPLDGLLLETDAPDQPGPAHAGQRNEPAYLPEVLAELARLRGGDPAEIATATHANACRLFALPAIPQP</sequence>
<dbReference type="EMBL" id="QGTJ01000018">
    <property type="protein sequence ID" value="PWV58378.1"/>
    <property type="molecule type" value="Genomic_DNA"/>
</dbReference>
<evidence type="ECO:0000313" key="5">
    <source>
        <dbReference type="EMBL" id="PWV58378.1"/>
    </source>
</evidence>
<dbReference type="FunFam" id="3.20.20.140:FF:000005">
    <property type="entry name" value="TatD family hydrolase"/>
    <property type="match status" value="1"/>
</dbReference>
<dbReference type="GO" id="GO:0005829">
    <property type="term" value="C:cytosol"/>
    <property type="evidence" value="ECO:0007669"/>
    <property type="project" value="TreeGrafter"/>
</dbReference>
<dbReference type="PROSITE" id="PS01091">
    <property type="entry name" value="TATD_3"/>
    <property type="match status" value="1"/>
</dbReference>
<feature type="binding site" evidence="4">
    <location>
        <position position="128"/>
    </location>
    <ligand>
        <name>a divalent metal cation</name>
        <dbReference type="ChEBI" id="CHEBI:60240"/>
        <label>2</label>
    </ligand>
</feature>
<feature type="binding site" evidence="4">
    <location>
        <position position="8"/>
    </location>
    <ligand>
        <name>a divalent metal cation</name>
        <dbReference type="ChEBI" id="CHEBI:60240"/>
        <label>1</label>
    </ligand>
</feature>
<comment type="similarity">
    <text evidence="1">Belongs to the metallo-dependent hydrolases superfamily. TatD-type hydrolase family.</text>
</comment>
<feature type="binding site" evidence="4">
    <location>
        <position position="151"/>
    </location>
    <ligand>
        <name>a divalent metal cation</name>
        <dbReference type="ChEBI" id="CHEBI:60240"/>
        <label>2</label>
    </ligand>
</feature>
<evidence type="ECO:0000313" key="6">
    <source>
        <dbReference type="Proteomes" id="UP000246569"/>
    </source>
</evidence>
<dbReference type="PROSITE" id="PS01137">
    <property type="entry name" value="TATD_1"/>
    <property type="match status" value="1"/>
</dbReference>
<dbReference type="InterPro" id="IPR001130">
    <property type="entry name" value="TatD-like"/>
</dbReference>
<keyword evidence="6" id="KW-1185">Reference proteome</keyword>
<evidence type="ECO:0000256" key="3">
    <source>
        <dbReference type="ARBA" id="ARBA00022801"/>
    </source>
</evidence>
<dbReference type="GO" id="GO:0016788">
    <property type="term" value="F:hydrolase activity, acting on ester bonds"/>
    <property type="evidence" value="ECO:0007669"/>
    <property type="project" value="InterPro"/>
</dbReference>
<proteinExistence type="inferred from homology"/>
<dbReference type="InterPro" id="IPR032466">
    <property type="entry name" value="Metal_Hydrolase"/>
</dbReference>
<dbReference type="InterPro" id="IPR018228">
    <property type="entry name" value="DNase_TatD-rel_CS"/>
</dbReference>
<comment type="caution">
    <text evidence="5">The sequence shown here is derived from an EMBL/GenBank/DDBJ whole genome shotgun (WGS) entry which is preliminary data.</text>
</comment>
<gene>
    <name evidence="5" type="ORF">C7443_11810</name>
</gene>
<feature type="binding site" evidence="4">
    <location>
        <position position="201"/>
    </location>
    <ligand>
        <name>a divalent metal cation</name>
        <dbReference type="ChEBI" id="CHEBI:60240"/>
        <label>1</label>
    </ligand>
</feature>
<keyword evidence="3" id="KW-0378">Hydrolase</keyword>
<keyword evidence="2 4" id="KW-0479">Metal-binding</keyword>